<keyword evidence="3" id="KW-0808">Transferase</keyword>
<dbReference type="FunFam" id="3.40.50.2000:FF:000152">
    <property type="entry name" value="Glycosyltransferase"/>
    <property type="match status" value="1"/>
</dbReference>
<evidence type="ECO:0000256" key="2">
    <source>
        <dbReference type="ARBA" id="ARBA00022676"/>
    </source>
</evidence>
<name>A0AAP0LMF8_9ROSI</name>
<dbReference type="SUPFAM" id="SSF53756">
    <property type="entry name" value="UDP-Glycosyltransferase/glycogen phosphorylase"/>
    <property type="match status" value="1"/>
</dbReference>
<dbReference type="AlphaFoldDB" id="A0AAP0LMF8"/>
<dbReference type="CDD" id="cd03784">
    <property type="entry name" value="GT1_Gtf-like"/>
    <property type="match status" value="1"/>
</dbReference>
<dbReference type="Proteomes" id="UP001428341">
    <property type="component" value="Unassembled WGS sequence"/>
</dbReference>
<dbReference type="PANTHER" id="PTHR11926">
    <property type="entry name" value="GLUCOSYL/GLUCURONOSYL TRANSFERASES"/>
    <property type="match status" value="1"/>
</dbReference>
<proteinExistence type="inferred from homology"/>
<sequence>MDPHPAQVKPTSLCHVLALPYPGRGHVNPMMNICKLLVSRQPDILITFVVTEEWLGFIGSQSKPHNIRFRTLPNTIPSEHGRANDFAGFLEAVFTKMEAPFEELLDRLLLDDDEQPAAAVTAIIADTYLPWVVDVGNRRNIPVASLWTMSALVFSVFHHFELLERNGHFPFDLSEKGDELVDYIPGLEPTKLADFPTIFHGAGRKILHAALQSASKVSKAQYLLLSSVYKLEAKTIDALKEEFSFPVYPIGPTIPYFNVSSITDHNGPKYFAWLETQPVGSVLYVSLGSFLSVSSAQMDEIIAGIRNSGVRYLWVTRGDTSRFKDGRADDRGIVVPWCDQLRVLCHASIGGFWTHCGLNSTIESLYAGVPMLTFPLFWDQVPNSKQIVQDWKTGWRVKKPEIASERLVTRDEITELVKRFMDLNSDERKEMSKRAREVQEICREAAAENGSSITNLDAFLKDISRA</sequence>
<dbReference type="Pfam" id="PF00201">
    <property type="entry name" value="UDPGT"/>
    <property type="match status" value="1"/>
</dbReference>
<evidence type="ECO:0000256" key="3">
    <source>
        <dbReference type="ARBA" id="ARBA00022679"/>
    </source>
</evidence>
<dbReference type="FunFam" id="3.40.50.2000:FF:000056">
    <property type="entry name" value="Glycosyltransferase"/>
    <property type="match status" value="1"/>
</dbReference>
<accession>A0AAP0LMF8</accession>
<dbReference type="GO" id="GO:0080043">
    <property type="term" value="F:quercetin 3-O-glucosyltransferase activity"/>
    <property type="evidence" value="ECO:0007669"/>
    <property type="project" value="TreeGrafter"/>
</dbReference>
<dbReference type="Gene3D" id="3.40.50.2000">
    <property type="entry name" value="Glycogen Phosphorylase B"/>
    <property type="match status" value="2"/>
</dbReference>
<dbReference type="GO" id="GO:0080044">
    <property type="term" value="F:quercetin 7-O-glucosyltransferase activity"/>
    <property type="evidence" value="ECO:0007669"/>
    <property type="project" value="TreeGrafter"/>
</dbReference>
<dbReference type="SMR" id="A0AAP0LMF8"/>
<comment type="similarity">
    <text evidence="1">Belongs to the UDP-glycosyltransferase family.</text>
</comment>
<evidence type="ECO:0000313" key="5">
    <source>
        <dbReference type="Proteomes" id="UP001428341"/>
    </source>
</evidence>
<gene>
    <name evidence="4" type="ORF">WN944_028304</name>
</gene>
<evidence type="ECO:0000256" key="1">
    <source>
        <dbReference type="ARBA" id="ARBA00009995"/>
    </source>
</evidence>
<dbReference type="InterPro" id="IPR002213">
    <property type="entry name" value="UDP_glucos_trans"/>
</dbReference>
<reference evidence="4 5" key="1">
    <citation type="submission" date="2024-05" db="EMBL/GenBank/DDBJ databases">
        <title>Haplotype-resolved chromosome-level genome assembly of Huyou (Citrus changshanensis).</title>
        <authorList>
            <person name="Miao C."/>
            <person name="Chen W."/>
            <person name="Wu Y."/>
            <person name="Wang L."/>
            <person name="Zhao S."/>
            <person name="Grierson D."/>
            <person name="Xu C."/>
            <person name="Chen K."/>
        </authorList>
    </citation>
    <scope>NUCLEOTIDE SEQUENCE [LARGE SCALE GENOMIC DNA]</scope>
    <source>
        <strain evidence="4">01-14</strain>
        <tissue evidence="4">Leaf</tissue>
    </source>
</reference>
<comment type="caution">
    <text evidence="4">The sequence shown here is derived from an EMBL/GenBank/DDBJ whole genome shotgun (WGS) entry which is preliminary data.</text>
</comment>
<protein>
    <submittedName>
        <fullName evidence="4">Uncharacterized protein</fullName>
    </submittedName>
</protein>
<evidence type="ECO:0000313" key="4">
    <source>
        <dbReference type="EMBL" id="KAK9176290.1"/>
    </source>
</evidence>
<dbReference type="PANTHER" id="PTHR11926:SF774">
    <property type="entry name" value="UDP-GLYCOSYLTRANSFERASE 85A1-RELATED"/>
    <property type="match status" value="1"/>
</dbReference>
<keyword evidence="5" id="KW-1185">Reference proteome</keyword>
<dbReference type="EMBL" id="JBCGBO010000025">
    <property type="protein sequence ID" value="KAK9176290.1"/>
    <property type="molecule type" value="Genomic_DNA"/>
</dbReference>
<organism evidence="4 5">
    <name type="scientific">Citrus x changshan-huyou</name>
    <dbReference type="NCBI Taxonomy" id="2935761"/>
    <lineage>
        <taxon>Eukaryota</taxon>
        <taxon>Viridiplantae</taxon>
        <taxon>Streptophyta</taxon>
        <taxon>Embryophyta</taxon>
        <taxon>Tracheophyta</taxon>
        <taxon>Spermatophyta</taxon>
        <taxon>Magnoliopsida</taxon>
        <taxon>eudicotyledons</taxon>
        <taxon>Gunneridae</taxon>
        <taxon>Pentapetalae</taxon>
        <taxon>rosids</taxon>
        <taxon>malvids</taxon>
        <taxon>Sapindales</taxon>
        <taxon>Rutaceae</taxon>
        <taxon>Aurantioideae</taxon>
        <taxon>Citrus</taxon>
    </lineage>
</organism>
<keyword evidence="2" id="KW-0328">Glycosyltransferase</keyword>